<evidence type="ECO:0000256" key="1">
    <source>
        <dbReference type="ARBA" id="ARBA00023002"/>
    </source>
</evidence>
<keyword evidence="5" id="KW-1185">Reference proteome</keyword>
<dbReference type="Gene3D" id="3.50.50.60">
    <property type="entry name" value="FAD/NAD(P)-binding domain"/>
    <property type="match status" value="2"/>
</dbReference>
<dbReference type="RefSeq" id="WP_092219494.1">
    <property type="nucleotide sequence ID" value="NZ_FNJI01000003.1"/>
</dbReference>
<proteinExistence type="predicted"/>
<gene>
    <name evidence="4" type="ORF">SAMN05660330_00522</name>
</gene>
<evidence type="ECO:0000313" key="4">
    <source>
        <dbReference type="EMBL" id="SDO55942.1"/>
    </source>
</evidence>
<dbReference type="PRINTS" id="PR00368">
    <property type="entry name" value="FADPNR"/>
</dbReference>
<reference evidence="4 5" key="1">
    <citation type="submission" date="2016-10" db="EMBL/GenBank/DDBJ databases">
        <authorList>
            <person name="de Groot N.N."/>
        </authorList>
    </citation>
    <scope>NUCLEOTIDE SEQUENCE [LARGE SCALE GENOMIC DNA]</scope>
    <source>
        <strain evidence="4 5">DSM 12130</strain>
    </source>
</reference>
<dbReference type="Proteomes" id="UP000199073">
    <property type="component" value="Unassembled WGS sequence"/>
</dbReference>
<protein>
    <submittedName>
        <fullName evidence="4">Pyruvate/2-oxoglutarate dehydrogenase complex, dihydrolipoamide dehydrogenase (E3) component</fullName>
    </submittedName>
</protein>
<dbReference type="InterPro" id="IPR051691">
    <property type="entry name" value="Metab_Enz_Cyan_OpOx_G3PDH"/>
</dbReference>
<feature type="domain" description="SoxA A3" evidence="3">
    <location>
        <begin position="381"/>
        <end position="454"/>
    </location>
</feature>
<accession>A0A1H0KJP7</accession>
<sequence length="475" mass="51522">MSSYYDSAVIGAGPAGLAAASRMAELGLKVLVLDEQPRPGGQIYRNVENASPATLQLMGEDYRRGLDLIKRFNHSSAHYESNAMVWQTSSDGRICYSRNRKSREIKAGHIVVATGAMERPCPIPGWNLPGVMGAGAANNLAKEAGLTPSGRVVLAGSGPLLLLEASLLIEKGVEIAAILETTPKLPSPNTLVHLIPALRRTDFLAKGLKMVRTIKKSGILHHKAVTKLRAVGGDRLKRVEAVANGKTVAFEAELLLLHFGVIPSTHLFRLMGCTMEYNDRQRYWYPVCDSWGRTNHENVFATGDGSGVRGALAAEYKGELAALEIGHCCGIIPHYERDELASPIRAMLYSDNLPRPLVDEIYAPAAGAHFFEDETVLCRCENVTVGDVRKAVKEGVRNVNEVKIVTRCGMGPCQGRMCGPALAEIVAAEAKTEVEQVGLLTVRPPLKPIPLGEVAEMELELGSQEQADLFKNMRK</sequence>
<keyword evidence="4" id="KW-0670">Pyruvate</keyword>
<evidence type="ECO:0000313" key="5">
    <source>
        <dbReference type="Proteomes" id="UP000199073"/>
    </source>
</evidence>
<dbReference type="InterPro" id="IPR041117">
    <property type="entry name" value="SoxA_A3"/>
</dbReference>
<dbReference type="EMBL" id="FNJI01000003">
    <property type="protein sequence ID" value="SDO55942.1"/>
    <property type="molecule type" value="Genomic_DNA"/>
</dbReference>
<dbReference type="InterPro" id="IPR041854">
    <property type="entry name" value="BFD-like_2Fe2S-bd_dom_sf"/>
</dbReference>
<dbReference type="Pfam" id="PF17806">
    <property type="entry name" value="SO_alpha_A3"/>
    <property type="match status" value="1"/>
</dbReference>
<dbReference type="GO" id="GO:0016491">
    <property type="term" value="F:oxidoreductase activity"/>
    <property type="evidence" value="ECO:0007669"/>
    <property type="project" value="UniProtKB-KW"/>
</dbReference>
<evidence type="ECO:0000259" key="3">
    <source>
        <dbReference type="Pfam" id="PF17806"/>
    </source>
</evidence>
<dbReference type="AlphaFoldDB" id="A0A1H0KJP7"/>
<keyword evidence="1" id="KW-0560">Oxidoreductase</keyword>
<dbReference type="InterPro" id="IPR023753">
    <property type="entry name" value="FAD/NAD-binding_dom"/>
</dbReference>
<dbReference type="InterPro" id="IPR036188">
    <property type="entry name" value="FAD/NAD-bd_sf"/>
</dbReference>
<organism evidence="4 5">
    <name type="scientific">Desulforhopalus singaporensis</name>
    <dbReference type="NCBI Taxonomy" id="91360"/>
    <lineage>
        <taxon>Bacteria</taxon>
        <taxon>Pseudomonadati</taxon>
        <taxon>Thermodesulfobacteriota</taxon>
        <taxon>Desulfobulbia</taxon>
        <taxon>Desulfobulbales</taxon>
        <taxon>Desulfocapsaceae</taxon>
        <taxon>Desulforhopalus</taxon>
    </lineage>
</organism>
<dbReference type="PIRSF" id="PIRSF037495">
    <property type="entry name" value="Opine_OX_OoxA/HcnB"/>
    <property type="match status" value="1"/>
</dbReference>
<dbReference type="Gene3D" id="1.10.10.1100">
    <property type="entry name" value="BFD-like [2Fe-2S]-binding domain"/>
    <property type="match status" value="1"/>
</dbReference>
<dbReference type="OrthoDB" id="9801699at2"/>
<dbReference type="CDD" id="cd19946">
    <property type="entry name" value="GlpA-like_Fer2_BFD-like"/>
    <property type="match status" value="1"/>
</dbReference>
<dbReference type="PANTHER" id="PTHR42949:SF3">
    <property type="entry name" value="ANAEROBIC GLYCEROL-3-PHOSPHATE DEHYDROGENASE SUBUNIT B"/>
    <property type="match status" value="1"/>
</dbReference>
<name>A0A1H0KJP7_9BACT</name>
<dbReference type="PRINTS" id="PR00411">
    <property type="entry name" value="PNDRDTASEI"/>
</dbReference>
<dbReference type="Pfam" id="PF07992">
    <property type="entry name" value="Pyr_redox_2"/>
    <property type="match status" value="1"/>
</dbReference>
<feature type="domain" description="FAD/NAD(P)-binding" evidence="2">
    <location>
        <begin position="5"/>
        <end position="307"/>
    </location>
</feature>
<dbReference type="InterPro" id="IPR017224">
    <property type="entry name" value="Opine_Oxase_asu/HCN_bsu"/>
</dbReference>
<dbReference type="SUPFAM" id="SSF51905">
    <property type="entry name" value="FAD/NAD(P)-binding domain"/>
    <property type="match status" value="1"/>
</dbReference>
<dbReference type="STRING" id="91360.SAMN05660330_00522"/>
<dbReference type="PANTHER" id="PTHR42949">
    <property type="entry name" value="ANAEROBIC GLYCEROL-3-PHOSPHATE DEHYDROGENASE SUBUNIT B"/>
    <property type="match status" value="1"/>
</dbReference>
<evidence type="ECO:0000259" key="2">
    <source>
        <dbReference type="Pfam" id="PF07992"/>
    </source>
</evidence>